<proteinExistence type="predicted"/>
<gene>
    <name evidence="1" type="ORF">HNR53_001395</name>
</gene>
<sequence>MNKAQFNFANLSQSDLEQISMLEKSLSQKKGEEVILVAYQDKQKH</sequence>
<protein>
    <submittedName>
        <fullName evidence="1">Uncharacterized protein</fullName>
    </submittedName>
</protein>
<evidence type="ECO:0000313" key="1">
    <source>
        <dbReference type="EMBL" id="MBB6444786.1"/>
    </source>
</evidence>
<evidence type="ECO:0000313" key="2">
    <source>
        <dbReference type="Proteomes" id="UP000531594"/>
    </source>
</evidence>
<dbReference type="RefSeq" id="WP_184524177.1">
    <property type="nucleotide sequence ID" value="NZ_JACHGK010000003.1"/>
</dbReference>
<organism evidence="1 2">
    <name type="scientific">Bacillus benzoevorans</name>
    <dbReference type="NCBI Taxonomy" id="1456"/>
    <lineage>
        <taxon>Bacteria</taxon>
        <taxon>Bacillati</taxon>
        <taxon>Bacillota</taxon>
        <taxon>Bacilli</taxon>
        <taxon>Bacillales</taxon>
        <taxon>Bacillaceae</taxon>
        <taxon>Bacillus</taxon>
    </lineage>
</organism>
<reference evidence="1 2" key="1">
    <citation type="submission" date="2020-08" db="EMBL/GenBank/DDBJ databases">
        <title>Genomic Encyclopedia of Type Strains, Phase IV (KMG-IV): sequencing the most valuable type-strain genomes for metagenomic binning, comparative biology and taxonomic classification.</title>
        <authorList>
            <person name="Goeker M."/>
        </authorList>
    </citation>
    <scope>NUCLEOTIDE SEQUENCE [LARGE SCALE GENOMIC DNA]</scope>
    <source>
        <strain evidence="1 2">DSM 5391</strain>
    </source>
</reference>
<dbReference type="Proteomes" id="UP000531594">
    <property type="component" value="Unassembled WGS sequence"/>
</dbReference>
<dbReference type="AlphaFoldDB" id="A0A7X0HSG9"/>
<dbReference type="EMBL" id="JACHGK010000003">
    <property type="protein sequence ID" value="MBB6444786.1"/>
    <property type="molecule type" value="Genomic_DNA"/>
</dbReference>
<name>A0A7X0HSG9_9BACI</name>
<comment type="caution">
    <text evidence="1">The sequence shown here is derived from an EMBL/GenBank/DDBJ whole genome shotgun (WGS) entry which is preliminary data.</text>
</comment>
<accession>A0A7X0HSG9</accession>
<keyword evidence="2" id="KW-1185">Reference proteome</keyword>